<accession>A0A4Q4ZF81</accession>
<dbReference type="AlphaFoldDB" id="A0A4Q4ZF81"/>
<dbReference type="Proteomes" id="UP000295198">
    <property type="component" value="Unassembled WGS sequence"/>
</dbReference>
<dbReference type="NCBIfam" id="TIGR02937">
    <property type="entry name" value="sigma70-ECF"/>
    <property type="match status" value="1"/>
</dbReference>
<keyword evidence="8" id="KW-1185">Reference proteome</keyword>
<feature type="domain" description="RNA polymerase sigma factor 70 region 4 type 2" evidence="6">
    <location>
        <begin position="110"/>
        <end position="162"/>
    </location>
</feature>
<dbReference type="GO" id="GO:0016987">
    <property type="term" value="F:sigma factor activity"/>
    <property type="evidence" value="ECO:0007669"/>
    <property type="project" value="UniProtKB-KW"/>
</dbReference>
<dbReference type="SUPFAM" id="SSF88659">
    <property type="entry name" value="Sigma3 and sigma4 domains of RNA polymerase sigma factors"/>
    <property type="match status" value="1"/>
</dbReference>
<keyword evidence="4" id="KW-0804">Transcription</keyword>
<dbReference type="CDD" id="cd06171">
    <property type="entry name" value="Sigma70_r4"/>
    <property type="match status" value="1"/>
</dbReference>
<dbReference type="InterPro" id="IPR039425">
    <property type="entry name" value="RNA_pol_sigma-70-like"/>
</dbReference>
<dbReference type="GO" id="GO:0003677">
    <property type="term" value="F:DNA binding"/>
    <property type="evidence" value="ECO:0007669"/>
    <property type="project" value="InterPro"/>
</dbReference>
<dbReference type="InterPro" id="IPR013324">
    <property type="entry name" value="RNA_pol_sigma_r3/r4-like"/>
</dbReference>
<dbReference type="OrthoDB" id="4184921at2"/>
<dbReference type="Pfam" id="PF04542">
    <property type="entry name" value="Sigma70_r2"/>
    <property type="match status" value="1"/>
</dbReference>
<dbReference type="InterPro" id="IPR036388">
    <property type="entry name" value="WH-like_DNA-bd_sf"/>
</dbReference>
<dbReference type="Gene3D" id="1.10.10.10">
    <property type="entry name" value="Winged helix-like DNA-binding domain superfamily/Winged helix DNA-binding domain"/>
    <property type="match status" value="1"/>
</dbReference>
<comment type="caution">
    <text evidence="7">The sequence shown here is derived from an EMBL/GenBank/DDBJ whole genome shotgun (WGS) entry which is preliminary data.</text>
</comment>
<dbReference type="InterPro" id="IPR013325">
    <property type="entry name" value="RNA_pol_sigma_r2"/>
</dbReference>
<comment type="similarity">
    <text evidence="1">Belongs to the sigma-70 factor family. ECF subfamily.</text>
</comment>
<evidence type="ECO:0000256" key="1">
    <source>
        <dbReference type="ARBA" id="ARBA00010641"/>
    </source>
</evidence>
<dbReference type="GO" id="GO:0006352">
    <property type="term" value="P:DNA-templated transcription initiation"/>
    <property type="evidence" value="ECO:0007669"/>
    <property type="project" value="InterPro"/>
</dbReference>
<evidence type="ECO:0000313" key="8">
    <source>
        <dbReference type="Proteomes" id="UP000295198"/>
    </source>
</evidence>
<evidence type="ECO:0000256" key="3">
    <source>
        <dbReference type="ARBA" id="ARBA00023082"/>
    </source>
</evidence>
<evidence type="ECO:0000256" key="4">
    <source>
        <dbReference type="ARBA" id="ARBA00023163"/>
    </source>
</evidence>
<proteinExistence type="inferred from homology"/>
<feature type="domain" description="RNA polymerase sigma-70 region 2" evidence="5">
    <location>
        <begin position="18"/>
        <end position="86"/>
    </location>
</feature>
<keyword evidence="3" id="KW-0731">Sigma factor</keyword>
<dbReference type="Gene3D" id="1.10.1740.10">
    <property type="match status" value="1"/>
</dbReference>
<dbReference type="SUPFAM" id="SSF88946">
    <property type="entry name" value="Sigma2 domain of RNA polymerase sigma factors"/>
    <property type="match status" value="1"/>
</dbReference>
<evidence type="ECO:0000259" key="5">
    <source>
        <dbReference type="Pfam" id="PF04542"/>
    </source>
</evidence>
<evidence type="ECO:0000259" key="6">
    <source>
        <dbReference type="Pfam" id="PF08281"/>
    </source>
</evidence>
<dbReference type="EMBL" id="SDKM01000010">
    <property type="protein sequence ID" value="RYP86753.1"/>
    <property type="molecule type" value="Genomic_DNA"/>
</dbReference>
<dbReference type="Pfam" id="PF08281">
    <property type="entry name" value="Sigma70_r4_2"/>
    <property type="match status" value="1"/>
</dbReference>
<organism evidence="7 8">
    <name type="scientific">Nocardioides guangzhouensis</name>
    <dbReference type="NCBI Taxonomy" id="2497878"/>
    <lineage>
        <taxon>Bacteria</taxon>
        <taxon>Bacillati</taxon>
        <taxon>Actinomycetota</taxon>
        <taxon>Actinomycetes</taxon>
        <taxon>Propionibacteriales</taxon>
        <taxon>Nocardioidaceae</taxon>
        <taxon>Nocardioides</taxon>
    </lineage>
</organism>
<evidence type="ECO:0000256" key="2">
    <source>
        <dbReference type="ARBA" id="ARBA00023015"/>
    </source>
</evidence>
<sequence length="172" mass="19515">MTPPSRPQQRAELRGALRANSEALLAYFERRVSPREDAADLLGDTMLHVWRRRRDLPPGDATQQRMWLFTIAGRVLANHRRSSRRRLALTERLRTHLTDAGAVPDPTEANAVRDAVLRLPPRHREIVTLVHWDGFTLAEAAEVLGLNQSTARSRYAAARTKLKNALMEPSRT</sequence>
<reference evidence="7 8" key="1">
    <citation type="submission" date="2019-01" db="EMBL/GenBank/DDBJ databases">
        <title>Nocardioides guangzhouensis sp. nov., an actinobacterium isolated from soil.</title>
        <authorList>
            <person name="Fu Y."/>
            <person name="Cai Y."/>
            <person name="Lin Z."/>
            <person name="Chen P."/>
        </authorList>
    </citation>
    <scope>NUCLEOTIDE SEQUENCE [LARGE SCALE GENOMIC DNA]</scope>
    <source>
        <strain evidence="7 8">130</strain>
    </source>
</reference>
<name>A0A4Q4ZF81_9ACTN</name>
<keyword evidence="2" id="KW-0805">Transcription regulation</keyword>
<dbReference type="InterPro" id="IPR013249">
    <property type="entry name" value="RNA_pol_sigma70_r4_t2"/>
</dbReference>
<gene>
    <name evidence="7" type="ORF">EKO23_08845</name>
</gene>
<dbReference type="PANTHER" id="PTHR43133">
    <property type="entry name" value="RNA POLYMERASE ECF-TYPE SIGMA FACTO"/>
    <property type="match status" value="1"/>
</dbReference>
<dbReference type="InterPro" id="IPR007627">
    <property type="entry name" value="RNA_pol_sigma70_r2"/>
</dbReference>
<evidence type="ECO:0000313" key="7">
    <source>
        <dbReference type="EMBL" id="RYP86753.1"/>
    </source>
</evidence>
<protein>
    <submittedName>
        <fullName evidence="7">Sigma-70 family RNA polymerase sigma factor</fullName>
    </submittedName>
</protein>
<dbReference type="PANTHER" id="PTHR43133:SF25">
    <property type="entry name" value="RNA POLYMERASE SIGMA FACTOR RFAY-RELATED"/>
    <property type="match status" value="1"/>
</dbReference>
<dbReference type="RefSeq" id="WP_134716291.1">
    <property type="nucleotide sequence ID" value="NZ_SDKM01000010.1"/>
</dbReference>
<dbReference type="InterPro" id="IPR014284">
    <property type="entry name" value="RNA_pol_sigma-70_dom"/>
</dbReference>